<protein>
    <recommendedName>
        <fullName evidence="3">Gfo/Idh/MocA-like oxidoreductase N-terminal domain-containing protein</fullName>
    </recommendedName>
</protein>
<accession>A0AAJ5BG68</accession>
<sequence length="412" mass="47612">MRIILLGAGKAGYLHLNSYLKMIDSQTLPDVEFLFVDPGMTPGKDLLKLCEEKKQRLKIWPTLEALIHDNHIYDRENDIIDLCLPSAILFDEFCHALKLGFKKIIIEKPILIREGINSEIVSLIKNADVFMVRNYLYSFVQYKIKELLQEFEILPEMLLTNFSKNRVQESFSGRAFTREHAPTAFEIEIPHQLYIADDIFGQSGRTIYSMAEDMVKNDECINSHGLGVVIDYFGKNKVAIHYSNLQHSEITRTLDIFCSNDYTIHSIYSPICEELNDIKASVVLLRGNRIVKKYLCIERDDNMYNMFSFAIDALINHRKDRLSTINDLIYTSERLLNIIDKSRKQEDRLQEEIHNIDLSLVYKLMINNYVLNGDAKNAMNNFIEQVNINKFNEILPSMFAKSNSESTNNGVA</sequence>
<name>A0AAJ5BG68_9GAMM</name>
<evidence type="ECO:0000313" key="1">
    <source>
        <dbReference type="EMBL" id="SFC19121.1"/>
    </source>
</evidence>
<evidence type="ECO:0008006" key="3">
    <source>
        <dbReference type="Google" id="ProtNLM"/>
    </source>
</evidence>
<dbReference type="InterPro" id="IPR036291">
    <property type="entry name" value="NAD(P)-bd_dom_sf"/>
</dbReference>
<comment type="caution">
    <text evidence="1">The sequence shown here is derived from an EMBL/GenBank/DDBJ whole genome shotgun (WGS) entry which is preliminary data.</text>
</comment>
<reference evidence="1 2" key="1">
    <citation type="submission" date="2016-10" db="EMBL/GenBank/DDBJ databases">
        <authorList>
            <person name="Varghese N."/>
            <person name="Submissions S."/>
        </authorList>
    </citation>
    <scope>NUCLEOTIDE SEQUENCE [LARGE SCALE GENOMIC DNA]</scope>
    <source>
        <strain evidence="1 2">DSM 5563</strain>
    </source>
</reference>
<gene>
    <name evidence="1" type="ORF">SAMN02745723_101612</name>
</gene>
<dbReference type="AlphaFoldDB" id="A0AAJ5BG68"/>
<dbReference type="EMBL" id="FOLW01000001">
    <property type="protein sequence ID" value="SFC19121.1"/>
    <property type="molecule type" value="Genomic_DNA"/>
</dbReference>
<dbReference type="SUPFAM" id="SSF51735">
    <property type="entry name" value="NAD(P)-binding Rossmann-fold domains"/>
    <property type="match status" value="1"/>
</dbReference>
<dbReference type="Gene3D" id="3.40.50.720">
    <property type="entry name" value="NAD(P)-binding Rossmann-like Domain"/>
    <property type="match status" value="1"/>
</dbReference>
<proteinExistence type="predicted"/>
<evidence type="ECO:0000313" key="2">
    <source>
        <dbReference type="Proteomes" id="UP000226420"/>
    </source>
</evidence>
<organism evidence="1 2">
    <name type="scientific">Pragia fontium DSM 5563 = ATCC 49100</name>
    <dbReference type="NCBI Taxonomy" id="1122977"/>
    <lineage>
        <taxon>Bacteria</taxon>
        <taxon>Pseudomonadati</taxon>
        <taxon>Pseudomonadota</taxon>
        <taxon>Gammaproteobacteria</taxon>
        <taxon>Enterobacterales</taxon>
        <taxon>Budviciaceae</taxon>
        <taxon>Pragia</taxon>
    </lineage>
</organism>
<dbReference type="RefSeq" id="WP_074820560.1">
    <property type="nucleotide sequence ID" value="NZ_FOLW01000001.1"/>
</dbReference>
<dbReference type="Proteomes" id="UP000226420">
    <property type="component" value="Unassembled WGS sequence"/>
</dbReference>